<evidence type="ECO:0000256" key="1">
    <source>
        <dbReference type="ARBA" id="ARBA00008361"/>
    </source>
</evidence>
<keyword evidence="6" id="KW-1185">Reference proteome</keyword>
<dbReference type="Proteomes" id="UP001500866">
    <property type="component" value="Unassembled WGS sequence"/>
</dbReference>
<sequence length="254" mass="29035">MSEKEDARKVFSKNSDAYVTSSTHATGEDLSLMINWLNPDSTQHVLDIATGGGHTAKKLAPYVKQITATDITETMLINTAAHLTDLNNISYQVADAENLPFESNTFDIVTCRIAAHHFPNPGLFIAEVYRILKPDGEFLFIDNIAPENSTHDTFVNSLEKMRDYSHVRSRSISEWKELLVKQNLKTRMETTRKKTLPYQEWVRRTLDKEDKIKEVDQFISSAAADIHDYFQIEFEGNKITSFAIDEWMVLAEKK</sequence>
<dbReference type="PANTHER" id="PTHR44942:SF4">
    <property type="entry name" value="METHYLTRANSFERASE TYPE 11 DOMAIN-CONTAINING PROTEIN"/>
    <property type="match status" value="1"/>
</dbReference>
<keyword evidence="2 5" id="KW-0489">Methyltransferase</keyword>
<protein>
    <submittedName>
        <fullName evidence="5">Class I SAM-dependent methyltransferase</fullName>
    </submittedName>
</protein>
<dbReference type="SUPFAM" id="SSF53335">
    <property type="entry name" value="S-adenosyl-L-methionine-dependent methyltransferases"/>
    <property type="match status" value="1"/>
</dbReference>
<dbReference type="InterPro" id="IPR029063">
    <property type="entry name" value="SAM-dependent_MTases_sf"/>
</dbReference>
<dbReference type="Gene3D" id="3.40.50.150">
    <property type="entry name" value="Vaccinia Virus protein VP39"/>
    <property type="match status" value="1"/>
</dbReference>
<dbReference type="InterPro" id="IPR051052">
    <property type="entry name" value="Diverse_substrate_MTase"/>
</dbReference>
<evidence type="ECO:0000313" key="6">
    <source>
        <dbReference type="Proteomes" id="UP001500866"/>
    </source>
</evidence>
<gene>
    <name evidence="5" type="ORF">GCM10009001_32490</name>
</gene>
<evidence type="ECO:0000256" key="3">
    <source>
        <dbReference type="ARBA" id="ARBA00022679"/>
    </source>
</evidence>
<evidence type="ECO:0000256" key="2">
    <source>
        <dbReference type="ARBA" id="ARBA00022603"/>
    </source>
</evidence>
<comment type="caution">
    <text evidence="5">The sequence shown here is derived from an EMBL/GenBank/DDBJ whole genome shotgun (WGS) entry which is preliminary data.</text>
</comment>
<feature type="domain" description="Methyltransferase type 11" evidence="4">
    <location>
        <begin position="46"/>
        <end position="140"/>
    </location>
</feature>
<dbReference type="EMBL" id="BAAADS010000025">
    <property type="protein sequence ID" value="GAA0612773.1"/>
    <property type="molecule type" value="Genomic_DNA"/>
</dbReference>
<dbReference type="RefSeq" id="WP_343815501.1">
    <property type="nucleotide sequence ID" value="NZ_BAAADS010000025.1"/>
</dbReference>
<dbReference type="CDD" id="cd02440">
    <property type="entry name" value="AdoMet_MTases"/>
    <property type="match status" value="1"/>
</dbReference>
<evidence type="ECO:0000313" key="5">
    <source>
        <dbReference type="EMBL" id="GAA0612773.1"/>
    </source>
</evidence>
<comment type="similarity">
    <text evidence="1">Belongs to the methyltransferase superfamily.</text>
</comment>
<dbReference type="GO" id="GO:0008168">
    <property type="term" value="F:methyltransferase activity"/>
    <property type="evidence" value="ECO:0007669"/>
    <property type="project" value="UniProtKB-KW"/>
</dbReference>
<dbReference type="PANTHER" id="PTHR44942">
    <property type="entry name" value="METHYLTRANSF_11 DOMAIN-CONTAINING PROTEIN"/>
    <property type="match status" value="1"/>
</dbReference>
<organism evidence="5 6">
    <name type="scientific">Virgibacillus siamensis</name>
    <dbReference type="NCBI Taxonomy" id="480071"/>
    <lineage>
        <taxon>Bacteria</taxon>
        <taxon>Bacillati</taxon>
        <taxon>Bacillota</taxon>
        <taxon>Bacilli</taxon>
        <taxon>Bacillales</taxon>
        <taxon>Bacillaceae</taxon>
        <taxon>Virgibacillus</taxon>
    </lineage>
</organism>
<keyword evidence="3" id="KW-0808">Transferase</keyword>
<evidence type="ECO:0000259" key="4">
    <source>
        <dbReference type="Pfam" id="PF08241"/>
    </source>
</evidence>
<accession>A0ABP3RRC9</accession>
<dbReference type="GO" id="GO:0032259">
    <property type="term" value="P:methylation"/>
    <property type="evidence" value="ECO:0007669"/>
    <property type="project" value="UniProtKB-KW"/>
</dbReference>
<proteinExistence type="inferred from homology"/>
<reference evidence="6" key="1">
    <citation type="journal article" date="2019" name="Int. J. Syst. Evol. Microbiol.">
        <title>The Global Catalogue of Microorganisms (GCM) 10K type strain sequencing project: providing services to taxonomists for standard genome sequencing and annotation.</title>
        <authorList>
            <consortium name="The Broad Institute Genomics Platform"/>
            <consortium name="The Broad Institute Genome Sequencing Center for Infectious Disease"/>
            <person name="Wu L."/>
            <person name="Ma J."/>
        </authorList>
    </citation>
    <scope>NUCLEOTIDE SEQUENCE [LARGE SCALE GENOMIC DNA]</scope>
    <source>
        <strain evidence="6">JCM 15395</strain>
    </source>
</reference>
<dbReference type="Pfam" id="PF08241">
    <property type="entry name" value="Methyltransf_11"/>
    <property type="match status" value="1"/>
</dbReference>
<dbReference type="InterPro" id="IPR013216">
    <property type="entry name" value="Methyltransf_11"/>
</dbReference>
<name>A0ABP3RRC9_9BACI</name>